<protein>
    <recommendedName>
        <fullName evidence="2">ABC transporter domain-containing protein</fullName>
    </recommendedName>
</protein>
<comment type="caution">
    <text evidence="3">The sequence shown here is derived from an EMBL/GenBank/DDBJ whole genome shotgun (WGS) entry which is preliminary data.</text>
</comment>
<organism evidence="3 4">
    <name type="scientific">Streptomyces kronopolitis</name>
    <dbReference type="NCBI Taxonomy" id="1612435"/>
    <lineage>
        <taxon>Bacteria</taxon>
        <taxon>Bacillati</taxon>
        <taxon>Actinomycetota</taxon>
        <taxon>Actinomycetes</taxon>
        <taxon>Kitasatosporales</taxon>
        <taxon>Streptomycetaceae</taxon>
        <taxon>Streptomyces</taxon>
    </lineage>
</organism>
<evidence type="ECO:0000313" key="3">
    <source>
        <dbReference type="EMBL" id="GGN48821.1"/>
    </source>
</evidence>
<dbReference type="EMBL" id="BMND01000014">
    <property type="protein sequence ID" value="GGN48821.1"/>
    <property type="molecule type" value="Genomic_DNA"/>
</dbReference>
<dbReference type="InterPro" id="IPR003439">
    <property type="entry name" value="ABC_transporter-like_ATP-bd"/>
</dbReference>
<keyword evidence="4" id="KW-1185">Reference proteome</keyword>
<name>A0ABQ2JNG9_9ACTN</name>
<dbReference type="InterPro" id="IPR027417">
    <property type="entry name" value="P-loop_NTPase"/>
</dbReference>
<evidence type="ECO:0000256" key="1">
    <source>
        <dbReference type="SAM" id="MobiDB-lite"/>
    </source>
</evidence>
<dbReference type="Pfam" id="PF00005">
    <property type="entry name" value="ABC_tran"/>
    <property type="match status" value="1"/>
</dbReference>
<gene>
    <name evidence="3" type="ORF">GCM10012285_36310</name>
</gene>
<evidence type="ECO:0000259" key="2">
    <source>
        <dbReference type="PROSITE" id="PS50893"/>
    </source>
</evidence>
<dbReference type="PROSITE" id="PS50893">
    <property type="entry name" value="ABC_TRANSPORTER_2"/>
    <property type="match status" value="1"/>
</dbReference>
<dbReference type="PANTHER" id="PTHR24220:SF612">
    <property type="entry name" value="FE(3+) IONS IMPORT ATP-BINDING PROTEIN FBPC"/>
    <property type="match status" value="1"/>
</dbReference>
<feature type="region of interest" description="Disordered" evidence="1">
    <location>
        <begin position="256"/>
        <end position="322"/>
    </location>
</feature>
<dbReference type="Gene3D" id="3.40.50.300">
    <property type="entry name" value="P-loop containing nucleotide triphosphate hydrolases"/>
    <property type="match status" value="1"/>
</dbReference>
<proteinExistence type="predicted"/>
<sequence>MFVNTTRQGAAVDARGIGVEGPRGWAFRGIDISAEPGALIAVQGSSGSGRTCLLLALTGRMRITAGEATVAGLPLPKRIGTVRSRTAIAHVPGVVELEPALTVAEHLKEQALLGHRFQGLSASLPWGRRQKEATRARIDAALAVVGLDPASLVKGLRTAVRDLERIEALRLSVALGIMHGPQLLAVDDVDLKLSAAERAEAWELLRGVTRTGITVVAAGSEAPADAVLVRTTPAPAAADTAAADTAAADTIAAPAAKTPEAPAAEAPAAEAPAAEAPAAKPAAGKTPAADAPGAAGTGTESATHTGTDEEEAADAFAETGRA</sequence>
<dbReference type="PANTHER" id="PTHR24220">
    <property type="entry name" value="IMPORT ATP-BINDING PROTEIN"/>
    <property type="match status" value="1"/>
</dbReference>
<accession>A0ABQ2JNG9</accession>
<dbReference type="RefSeq" id="WP_229700014.1">
    <property type="nucleotide sequence ID" value="NZ_BMND01000014.1"/>
</dbReference>
<reference evidence="4" key="1">
    <citation type="journal article" date="2019" name="Int. J. Syst. Evol. Microbiol.">
        <title>The Global Catalogue of Microorganisms (GCM) 10K type strain sequencing project: providing services to taxonomists for standard genome sequencing and annotation.</title>
        <authorList>
            <consortium name="The Broad Institute Genomics Platform"/>
            <consortium name="The Broad Institute Genome Sequencing Center for Infectious Disease"/>
            <person name="Wu L."/>
            <person name="Ma J."/>
        </authorList>
    </citation>
    <scope>NUCLEOTIDE SEQUENCE [LARGE SCALE GENOMIC DNA]</scope>
    <source>
        <strain evidence="4">CGMCC 4.7323</strain>
    </source>
</reference>
<evidence type="ECO:0000313" key="4">
    <source>
        <dbReference type="Proteomes" id="UP000600080"/>
    </source>
</evidence>
<feature type="domain" description="ABC transporter" evidence="2">
    <location>
        <begin position="12"/>
        <end position="264"/>
    </location>
</feature>
<dbReference type="Proteomes" id="UP000600080">
    <property type="component" value="Unassembled WGS sequence"/>
</dbReference>
<dbReference type="InterPro" id="IPR015854">
    <property type="entry name" value="ABC_transpr_LolD-like"/>
</dbReference>
<dbReference type="SUPFAM" id="SSF52540">
    <property type="entry name" value="P-loop containing nucleoside triphosphate hydrolases"/>
    <property type="match status" value="1"/>
</dbReference>
<feature type="compositionally biased region" description="Low complexity" evidence="1">
    <location>
        <begin position="256"/>
        <end position="305"/>
    </location>
</feature>